<evidence type="ECO:0000256" key="1">
    <source>
        <dbReference type="SAM" id="MobiDB-lite"/>
    </source>
</evidence>
<evidence type="ECO:0000313" key="2">
    <source>
        <dbReference type="EMBL" id="GBP33836.1"/>
    </source>
</evidence>
<sequence length="90" mass="9816">MLKTTIDTEERQRDSKSGDGSVVKNAVLDLEGDGFDADHEKITFALRFVPHKRLKPSVSDFITIKVTAAVSSSESALDRLDQLGPSLLSI</sequence>
<organism evidence="2 3">
    <name type="scientific">Eumeta variegata</name>
    <name type="common">Bagworm moth</name>
    <name type="synonym">Eumeta japonica</name>
    <dbReference type="NCBI Taxonomy" id="151549"/>
    <lineage>
        <taxon>Eukaryota</taxon>
        <taxon>Metazoa</taxon>
        <taxon>Ecdysozoa</taxon>
        <taxon>Arthropoda</taxon>
        <taxon>Hexapoda</taxon>
        <taxon>Insecta</taxon>
        <taxon>Pterygota</taxon>
        <taxon>Neoptera</taxon>
        <taxon>Endopterygota</taxon>
        <taxon>Lepidoptera</taxon>
        <taxon>Glossata</taxon>
        <taxon>Ditrysia</taxon>
        <taxon>Tineoidea</taxon>
        <taxon>Psychidae</taxon>
        <taxon>Oiketicinae</taxon>
        <taxon>Eumeta</taxon>
    </lineage>
</organism>
<feature type="compositionally biased region" description="Basic and acidic residues" evidence="1">
    <location>
        <begin position="1"/>
        <end position="17"/>
    </location>
</feature>
<gene>
    <name evidence="2" type="ORF">EVAR_25438_1</name>
</gene>
<proteinExistence type="predicted"/>
<reference evidence="2 3" key="1">
    <citation type="journal article" date="2019" name="Commun. Biol.">
        <title>The bagworm genome reveals a unique fibroin gene that provides high tensile strength.</title>
        <authorList>
            <person name="Kono N."/>
            <person name="Nakamura H."/>
            <person name="Ohtoshi R."/>
            <person name="Tomita M."/>
            <person name="Numata K."/>
            <person name="Arakawa K."/>
        </authorList>
    </citation>
    <scope>NUCLEOTIDE SEQUENCE [LARGE SCALE GENOMIC DNA]</scope>
</reference>
<accession>A0A4C1V629</accession>
<protein>
    <submittedName>
        <fullName evidence="2">Uncharacterized protein</fullName>
    </submittedName>
</protein>
<feature type="region of interest" description="Disordered" evidence="1">
    <location>
        <begin position="1"/>
        <end position="20"/>
    </location>
</feature>
<comment type="caution">
    <text evidence="2">The sequence shown here is derived from an EMBL/GenBank/DDBJ whole genome shotgun (WGS) entry which is preliminary data.</text>
</comment>
<evidence type="ECO:0000313" key="3">
    <source>
        <dbReference type="Proteomes" id="UP000299102"/>
    </source>
</evidence>
<keyword evidence="3" id="KW-1185">Reference proteome</keyword>
<dbReference type="Proteomes" id="UP000299102">
    <property type="component" value="Unassembled WGS sequence"/>
</dbReference>
<name>A0A4C1V629_EUMVA</name>
<dbReference type="AlphaFoldDB" id="A0A4C1V629"/>
<dbReference type="EMBL" id="BGZK01000279">
    <property type="protein sequence ID" value="GBP33836.1"/>
    <property type="molecule type" value="Genomic_DNA"/>
</dbReference>